<gene>
    <name evidence="1" type="ORF">KEM10_18270</name>
</gene>
<evidence type="ECO:0008006" key="3">
    <source>
        <dbReference type="Google" id="ProtNLM"/>
    </source>
</evidence>
<reference evidence="1 2" key="1">
    <citation type="journal article" date="2015" name="Int. J. Syst. Evol. Microbiol.">
        <title>Carboxylicivirga linearis sp. nov., isolated from a sea cucumber culture pond.</title>
        <authorList>
            <person name="Wang F.Q."/>
            <person name="Zhou Y.X."/>
            <person name="Lin X.Z."/>
            <person name="Chen G.J."/>
            <person name="Du Z.J."/>
        </authorList>
    </citation>
    <scope>NUCLEOTIDE SEQUENCE [LARGE SCALE GENOMIC DNA]</scope>
    <source>
        <strain evidence="1 2">FB218</strain>
    </source>
</reference>
<evidence type="ECO:0000313" key="1">
    <source>
        <dbReference type="EMBL" id="MBS2100238.1"/>
    </source>
</evidence>
<keyword evidence="2" id="KW-1185">Reference proteome</keyword>
<sequence length="279" mass="30907">MKNFLLLIIVCNVTVFNSIQSQELNRIWATEAILEVPESVLYSAIHNCLFVSNIAGDPSDKDGKGMISVMDITGKVNDLHWVTGLSAPKGMAADSMYLYVSDINELVVIDIELKQIHNRIKREDAQFLNDVAVNSHGDVFVSDSNGKRIYKLKGGVLKVWLEGEMLVGVNGLFCEGDDIIVGTSSSILKVSMVDQSYEELFSETKDIDGIESDGEGGYYFSSWKGLLYHAVPGQQPVLLMDTTGESINCADIGYEPESKLIFVPTFFDNRVVAYRWGKL</sequence>
<organism evidence="1 2">
    <name type="scientific">Carboxylicivirga linearis</name>
    <dbReference type="NCBI Taxonomy" id="1628157"/>
    <lineage>
        <taxon>Bacteria</taxon>
        <taxon>Pseudomonadati</taxon>
        <taxon>Bacteroidota</taxon>
        <taxon>Bacteroidia</taxon>
        <taxon>Marinilabiliales</taxon>
        <taxon>Marinilabiliaceae</taxon>
        <taxon>Carboxylicivirga</taxon>
    </lineage>
</organism>
<name>A0ABS5JZB4_9BACT</name>
<dbReference type="InterPro" id="IPR011042">
    <property type="entry name" value="6-blade_b-propeller_TolB-like"/>
</dbReference>
<dbReference type="Proteomes" id="UP000708576">
    <property type="component" value="Unassembled WGS sequence"/>
</dbReference>
<dbReference type="Gene3D" id="2.120.10.30">
    <property type="entry name" value="TolB, C-terminal domain"/>
    <property type="match status" value="1"/>
</dbReference>
<dbReference type="EMBL" id="JAGUCO010000020">
    <property type="protein sequence ID" value="MBS2100238.1"/>
    <property type="molecule type" value="Genomic_DNA"/>
</dbReference>
<dbReference type="SUPFAM" id="SSF63829">
    <property type="entry name" value="Calcium-dependent phosphotriesterase"/>
    <property type="match status" value="1"/>
</dbReference>
<evidence type="ECO:0000313" key="2">
    <source>
        <dbReference type="Proteomes" id="UP000708576"/>
    </source>
</evidence>
<accession>A0ABS5JZB4</accession>
<dbReference type="RefSeq" id="WP_212217692.1">
    <property type="nucleotide sequence ID" value="NZ_JAGUCO010000020.1"/>
</dbReference>
<protein>
    <recommendedName>
        <fullName evidence="3">ATP-binding protein</fullName>
    </recommendedName>
</protein>
<proteinExistence type="predicted"/>
<comment type="caution">
    <text evidence="1">The sequence shown here is derived from an EMBL/GenBank/DDBJ whole genome shotgun (WGS) entry which is preliminary data.</text>
</comment>